<protein>
    <recommendedName>
        <fullName evidence="6 8">Small ribosomal subunit protein uS8</fullName>
    </recommendedName>
</protein>
<dbReference type="HAMAP" id="MF_01302_B">
    <property type="entry name" value="Ribosomal_uS8_B"/>
    <property type="match status" value="1"/>
</dbReference>
<dbReference type="SUPFAM" id="SSF56047">
    <property type="entry name" value="Ribosomal protein S8"/>
    <property type="match status" value="1"/>
</dbReference>
<dbReference type="PANTHER" id="PTHR11758">
    <property type="entry name" value="40S RIBOSOMAL PROTEIN S15A"/>
    <property type="match status" value="1"/>
</dbReference>
<proteinExistence type="inferred from homology"/>
<evidence type="ECO:0000256" key="6">
    <source>
        <dbReference type="ARBA" id="ARBA00035258"/>
    </source>
</evidence>
<dbReference type="FunFam" id="3.30.1370.30:FF:000002">
    <property type="entry name" value="30S ribosomal protein S8"/>
    <property type="match status" value="1"/>
</dbReference>
<dbReference type="RefSeq" id="WP_077540014.1">
    <property type="nucleotide sequence ID" value="NZ_CP019633.1"/>
</dbReference>
<keyword evidence="2 8" id="KW-0699">rRNA-binding</keyword>
<dbReference type="GO" id="GO:0005737">
    <property type="term" value="C:cytoplasm"/>
    <property type="evidence" value="ECO:0007669"/>
    <property type="project" value="UniProtKB-ARBA"/>
</dbReference>
<dbReference type="OrthoDB" id="9802617at2"/>
<gene>
    <name evidence="8 9" type="primary">rpsH</name>
    <name evidence="9" type="ORF">L21SP3_01222</name>
</gene>
<evidence type="ECO:0000313" key="9">
    <source>
        <dbReference type="EMBL" id="AQQ09417.1"/>
    </source>
</evidence>
<evidence type="ECO:0000313" key="10">
    <source>
        <dbReference type="Proteomes" id="UP000188273"/>
    </source>
</evidence>
<dbReference type="Gene3D" id="3.30.1370.30">
    <property type="match status" value="1"/>
</dbReference>
<dbReference type="NCBIfam" id="NF001109">
    <property type="entry name" value="PRK00136.1"/>
    <property type="match status" value="1"/>
</dbReference>
<name>A0A1Q2HPP0_9BACT</name>
<keyword evidence="5 8" id="KW-0687">Ribonucleoprotein</keyword>
<dbReference type="GO" id="GO:0006412">
    <property type="term" value="P:translation"/>
    <property type="evidence" value="ECO:0007669"/>
    <property type="project" value="UniProtKB-UniRule"/>
</dbReference>
<dbReference type="AlphaFoldDB" id="A0A1Q2HPP0"/>
<keyword evidence="3 8" id="KW-0694">RNA-binding</keyword>
<dbReference type="GO" id="GO:1990904">
    <property type="term" value="C:ribonucleoprotein complex"/>
    <property type="evidence" value="ECO:0007669"/>
    <property type="project" value="UniProtKB-KW"/>
</dbReference>
<keyword evidence="4 8" id="KW-0689">Ribosomal protein</keyword>
<dbReference type="GO" id="GO:0019843">
    <property type="term" value="F:rRNA binding"/>
    <property type="evidence" value="ECO:0007669"/>
    <property type="project" value="UniProtKB-UniRule"/>
</dbReference>
<sequence length="132" mass="14290">MSLSDPVADMLTRIRNAVMVKKEEVTVKASKVCEGIAQVLLSEGFIKDYDLIKDTGQGILRIKLKYSELGTPVISDLQRVSTPGKRVYSCFEDLPRVLGGLGVSIVSTSKGVLSDVNCRKKKVGGEILCTVS</sequence>
<evidence type="ECO:0000256" key="2">
    <source>
        <dbReference type="ARBA" id="ARBA00022730"/>
    </source>
</evidence>
<dbReference type="GO" id="GO:0003735">
    <property type="term" value="F:structural constituent of ribosome"/>
    <property type="evidence" value="ECO:0007669"/>
    <property type="project" value="InterPro"/>
</dbReference>
<evidence type="ECO:0000256" key="5">
    <source>
        <dbReference type="ARBA" id="ARBA00023274"/>
    </source>
</evidence>
<dbReference type="InterPro" id="IPR000630">
    <property type="entry name" value="Ribosomal_uS8"/>
</dbReference>
<reference evidence="10" key="1">
    <citation type="submission" date="2017-02" db="EMBL/GenBank/DDBJ databases">
        <title>Comparative genomics and description of representatives of a novel lineage of planctomycetes thriving in anoxic sediments.</title>
        <authorList>
            <person name="Spring S."/>
            <person name="Bunk B."/>
            <person name="Sproer C."/>
            <person name="Klenk H.-P."/>
        </authorList>
    </citation>
    <scope>NUCLEOTIDE SEQUENCE [LARGE SCALE GENOMIC DNA]</scope>
    <source>
        <strain evidence="10">L21-RPul-D3</strain>
    </source>
</reference>
<evidence type="ECO:0000256" key="4">
    <source>
        <dbReference type="ARBA" id="ARBA00022980"/>
    </source>
</evidence>
<dbReference type="Pfam" id="PF00410">
    <property type="entry name" value="Ribosomal_S8"/>
    <property type="match status" value="1"/>
</dbReference>
<dbReference type="GO" id="GO:0005840">
    <property type="term" value="C:ribosome"/>
    <property type="evidence" value="ECO:0007669"/>
    <property type="project" value="UniProtKB-KW"/>
</dbReference>
<dbReference type="Gene3D" id="3.30.1490.10">
    <property type="match status" value="1"/>
</dbReference>
<comment type="similarity">
    <text evidence="1 8">Belongs to the universal ribosomal protein uS8 family.</text>
</comment>
<dbReference type="KEGG" id="pbu:L21SP3_01222"/>
<evidence type="ECO:0000256" key="8">
    <source>
        <dbReference type="HAMAP-Rule" id="MF_01302"/>
    </source>
</evidence>
<evidence type="ECO:0000256" key="3">
    <source>
        <dbReference type="ARBA" id="ARBA00022884"/>
    </source>
</evidence>
<dbReference type="FunFam" id="3.30.1490.10:FF:000001">
    <property type="entry name" value="30S ribosomal protein S8"/>
    <property type="match status" value="1"/>
</dbReference>
<dbReference type="InterPro" id="IPR035987">
    <property type="entry name" value="Ribosomal_uS8_sf"/>
</dbReference>
<dbReference type="EMBL" id="CP019633">
    <property type="protein sequence ID" value="AQQ09417.1"/>
    <property type="molecule type" value="Genomic_DNA"/>
</dbReference>
<dbReference type="STRING" id="1940790.L21SP3_01222"/>
<evidence type="ECO:0000256" key="7">
    <source>
        <dbReference type="ARBA" id="ARBA00046740"/>
    </source>
</evidence>
<dbReference type="Proteomes" id="UP000188273">
    <property type="component" value="Chromosome"/>
</dbReference>
<comment type="subunit">
    <text evidence="7 8">Part of the 30S ribosomal subunit. Contacts proteins S5 and S12.</text>
</comment>
<accession>A0A1Q2HPP0</accession>
<keyword evidence="10" id="KW-1185">Reference proteome</keyword>
<comment type="function">
    <text evidence="8">One of the primary rRNA binding proteins, it binds directly to 16S rRNA central domain where it helps coordinate assembly of the platform of the 30S subunit.</text>
</comment>
<organism evidence="9 10">
    <name type="scientific">Sedimentisphaera cyanobacteriorum</name>
    <dbReference type="NCBI Taxonomy" id="1940790"/>
    <lineage>
        <taxon>Bacteria</taxon>
        <taxon>Pseudomonadati</taxon>
        <taxon>Planctomycetota</taxon>
        <taxon>Phycisphaerae</taxon>
        <taxon>Sedimentisphaerales</taxon>
        <taxon>Sedimentisphaeraceae</taxon>
        <taxon>Sedimentisphaera</taxon>
    </lineage>
</organism>
<evidence type="ECO:0000256" key="1">
    <source>
        <dbReference type="ARBA" id="ARBA00006471"/>
    </source>
</evidence>